<dbReference type="InterPro" id="IPR036047">
    <property type="entry name" value="F-box-like_dom_sf"/>
</dbReference>
<name>A0A4S3JHL7_9EURO</name>
<evidence type="ECO:0000313" key="2">
    <source>
        <dbReference type="Proteomes" id="UP000308092"/>
    </source>
</evidence>
<sequence>MLTRRPSAVSIHLSHHLVPWHCPNFRFGFTSEANSFAVQQSPTWREGQIMSPRVVRRFRLIIHRAKHTVSRQRKPTITSPNDNEPLWKHLPTNVLVQILAQCDLYDIYSLILTCRLLHRRIYRYEPAIAQEYLRQRQRLLSQFSFTELNYDELLHSPGDDLSFISVLFPPPPPQYTGIDTDTRDDLPEYTLGYVADLNRCWTTCVRLSYYLAEYVVHHHLQTDALAQPLWSSSKTEKEVVYSRGVGLLQTRLLYPIAYLIFFLETHAAALDSKQHISQQSILQQPPFTDTSVLLSTHHCMHLLCSAVRRLMAPEIPHVSTENWLGLLLTTSTVERLVDFFIAAAADEIQRTSSPSLSSASSSSPPTSTWTHRREFMWKMRKDWDEFVALSRESNVDALPSLEGIWFKAAQREICRRGAIPHCVEEVPVLHGSVVALGCEFCDGTFL</sequence>
<dbReference type="EMBL" id="SOSA01000234">
    <property type="protein sequence ID" value="THC93958.1"/>
    <property type="molecule type" value="Genomic_DNA"/>
</dbReference>
<organism evidence="1 2">
    <name type="scientific">Aspergillus tanneri</name>
    <dbReference type="NCBI Taxonomy" id="1220188"/>
    <lineage>
        <taxon>Eukaryota</taxon>
        <taxon>Fungi</taxon>
        <taxon>Dikarya</taxon>
        <taxon>Ascomycota</taxon>
        <taxon>Pezizomycotina</taxon>
        <taxon>Eurotiomycetes</taxon>
        <taxon>Eurotiomycetidae</taxon>
        <taxon>Eurotiales</taxon>
        <taxon>Aspergillaceae</taxon>
        <taxon>Aspergillus</taxon>
        <taxon>Aspergillus subgen. Circumdati</taxon>
    </lineage>
</organism>
<dbReference type="AlphaFoldDB" id="A0A4S3JHL7"/>
<gene>
    <name evidence="1" type="ORF">EYZ11_006569</name>
</gene>
<accession>A0A4S3JHL7</accession>
<comment type="caution">
    <text evidence="1">The sequence shown here is derived from an EMBL/GenBank/DDBJ whole genome shotgun (WGS) entry which is preliminary data.</text>
</comment>
<evidence type="ECO:0000313" key="1">
    <source>
        <dbReference type="EMBL" id="THC93958.1"/>
    </source>
</evidence>
<dbReference type="CDD" id="cd09917">
    <property type="entry name" value="F-box_SF"/>
    <property type="match status" value="1"/>
</dbReference>
<dbReference type="Proteomes" id="UP000308092">
    <property type="component" value="Unassembled WGS sequence"/>
</dbReference>
<proteinExistence type="predicted"/>
<reference evidence="1 2" key="1">
    <citation type="submission" date="2019-03" db="EMBL/GenBank/DDBJ databases">
        <title>The genome sequence of a newly discovered highly antifungal drug resistant Aspergillus species, Aspergillus tanneri NIH 1004.</title>
        <authorList>
            <person name="Mounaud S."/>
            <person name="Singh I."/>
            <person name="Joardar V."/>
            <person name="Pakala S."/>
            <person name="Pakala S."/>
            <person name="Venepally P."/>
            <person name="Hoover J."/>
            <person name="Nierman W."/>
            <person name="Chung J."/>
            <person name="Losada L."/>
        </authorList>
    </citation>
    <scope>NUCLEOTIDE SEQUENCE [LARGE SCALE GENOMIC DNA]</scope>
    <source>
        <strain evidence="1 2">NIH1004</strain>
    </source>
</reference>
<dbReference type="VEuPathDB" id="FungiDB:EYZ11_006569"/>
<evidence type="ECO:0008006" key="3">
    <source>
        <dbReference type="Google" id="ProtNLM"/>
    </source>
</evidence>
<protein>
    <recommendedName>
        <fullName evidence="3">F-box domain-containing protein</fullName>
    </recommendedName>
</protein>
<dbReference type="SUPFAM" id="SSF81383">
    <property type="entry name" value="F-box domain"/>
    <property type="match status" value="1"/>
</dbReference>
<keyword evidence="2" id="KW-1185">Reference proteome</keyword>